<dbReference type="PANTHER" id="PTHR43649">
    <property type="entry name" value="ARABINOSE-BINDING PROTEIN-RELATED"/>
    <property type="match status" value="1"/>
</dbReference>
<dbReference type="PANTHER" id="PTHR43649:SF32">
    <property type="entry name" value="SUGAR BINDING SECRETED PROTEIN"/>
    <property type="match status" value="1"/>
</dbReference>
<protein>
    <submittedName>
        <fullName evidence="2">Sugar-binding protein</fullName>
    </submittedName>
</protein>
<reference evidence="2 3" key="1">
    <citation type="submission" date="2017-04" db="EMBL/GenBank/DDBJ databases">
        <title>The complete genome sequence of Streptomyces albolongus YIM 101047, the producer of novel bafilomycins and novel odoriferous sesquiterpenoids.</title>
        <authorList>
            <person name="Yin M."/>
            <person name="Jiang Y."/>
        </authorList>
    </citation>
    <scope>NUCLEOTIDE SEQUENCE [LARGE SCALE GENOMIC DNA]</scope>
    <source>
        <strain evidence="2 3">YIM 101047</strain>
    </source>
</reference>
<dbReference type="RefSeq" id="WP_084748153.1">
    <property type="nucleotide sequence ID" value="NZ_CP020563.1"/>
</dbReference>
<evidence type="ECO:0000256" key="1">
    <source>
        <dbReference type="SAM" id="SignalP"/>
    </source>
</evidence>
<dbReference type="Pfam" id="PF13416">
    <property type="entry name" value="SBP_bac_8"/>
    <property type="match status" value="1"/>
</dbReference>
<feature type="chain" id="PRO_5044793891" evidence="1">
    <location>
        <begin position="26"/>
        <end position="436"/>
    </location>
</feature>
<feature type="signal peptide" evidence="1">
    <location>
        <begin position="1"/>
        <end position="25"/>
    </location>
</feature>
<dbReference type="AlphaFoldDB" id="A0ABC8BVL7"/>
<dbReference type="Gene3D" id="3.40.190.10">
    <property type="entry name" value="Periplasmic binding protein-like II"/>
    <property type="match status" value="1"/>
</dbReference>
<dbReference type="SUPFAM" id="SSF53850">
    <property type="entry name" value="Periplasmic binding protein-like II"/>
    <property type="match status" value="1"/>
</dbReference>
<gene>
    <name evidence="2" type="ORF">B7C62_19800</name>
</gene>
<dbReference type="KEGG" id="kab:B7C62_19800"/>
<name>A0ABC8BVL7_9ACTN</name>
<dbReference type="Proteomes" id="UP000192251">
    <property type="component" value="Chromosome"/>
</dbReference>
<evidence type="ECO:0000313" key="2">
    <source>
        <dbReference type="EMBL" id="ARF74230.1"/>
    </source>
</evidence>
<keyword evidence="1" id="KW-0732">Signal</keyword>
<proteinExistence type="predicted"/>
<dbReference type="PROSITE" id="PS51257">
    <property type="entry name" value="PROKAR_LIPOPROTEIN"/>
    <property type="match status" value="1"/>
</dbReference>
<dbReference type="InterPro" id="IPR006059">
    <property type="entry name" value="SBP"/>
</dbReference>
<accession>A0ABC8BVL7</accession>
<dbReference type="EMBL" id="CP020563">
    <property type="protein sequence ID" value="ARF74230.1"/>
    <property type="molecule type" value="Genomic_DNA"/>
</dbReference>
<keyword evidence="3" id="KW-1185">Reference proteome</keyword>
<organism evidence="2 3">
    <name type="scientific">Kitasatospora albolonga</name>
    <dbReference type="NCBI Taxonomy" id="68173"/>
    <lineage>
        <taxon>Bacteria</taxon>
        <taxon>Bacillati</taxon>
        <taxon>Actinomycetota</taxon>
        <taxon>Actinomycetes</taxon>
        <taxon>Kitasatosporales</taxon>
        <taxon>Streptomycetaceae</taxon>
        <taxon>Kitasatospora</taxon>
    </lineage>
</organism>
<sequence>MPIARAAKRATVRLGAVALVGALLAACGAGNSSGSDSSDSAGGKVTLTVDLFGSFGFKEAGLYEEYQKLNPGVTIKQSDTQDEADYWKSLQTRLAGGGGLADVQGVEVGRIASVTQQQSDKFQDLKEFGADKLKGEFAEAKWSAATTKDGKILGLGTDVGPEAMCYRTDLFKQAGLPTDREELAKKWATWDGYLELGKEYKKKAPAKSAWLDSVASLYGIMIGQEEERYYDASGELIYEKNPAVKAAWDASVEAAEAGLSAKLDQWSPQWNQAFAAGSFATIPCPAWMLGYVKGQAGEKGQGKWDIAKLPGGAGNWGGSYLSIPRAAKHKKEAYQLIEWLTAPEQQAKVFQKQGNFPSSTGAIEKIADAKDAYFSNAPIGQIFGDAAKESPVQVLGVHDQNVMQQITNALSEVERKGVSSEKAWGTAKKGVANVIG</sequence>
<dbReference type="InterPro" id="IPR050490">
    <property type="entry name" value="Bact_solute-bd_prot1"/>
</dbReference>
<evidence type="ECO:0000313" key="3">
    <source>
        <dbReference type="Proteomes" id="UP000192251"/>
    </source>
</evidence>